<dbReference type="InterPro" id="IPR038551">
    <property type="entry name" value="Ribosomal_eS26_sf"/>
</dbReference>
<reference evidence="5" key="1">
    <citation type="journal article" date="2021" name="Evol. Appl.">
        <title>The genome of the Pyrenean desman and the effects of bottlenecks and inbreeding on the genomic landscape of an endangered species.</title>
        <authorList>
            <person name="Escoda L."/>
            <person name="Castresana J."/>
        </authorList>
    </citation>
    <scope>NUCLEOTIDE SEQUENCE</scope>
    <source>
        <strain evidence="5">IBE-C5619</strain>
    </source>
</reference>
<proteinExistence type="inferred from homology"/>
<evidence type="ECO:0000313" key="5">
    <source>
        <dbReference type="EMBL" id="KAG8518922.1"/>
    </source>
</evidence>
<keyword evidence="2 4" id="KW-0689">Ribosomal protein</keyword>
<organism evidence="5 6">
    <name type="scientific">Galemys pyrenaicus</name>
    <name type="common">Iberian desman</name>
    <name type="synonym">Pyrenean desman</name>
    <dbReference type="NCBI Taxonomy" id="202257"/>
    <lineage>
        <taxon>Eukaryota</taxon>
        <taxon>Metazoa</taxon>
        <taxon>Chordata</taxon>
        <taxon>Craniata</taxon>
        <taxon>Vertebrata</taxon>
        <taxon>Euteleostomi</taxon>
        <taxon>Mammalia</taxon>
        <taxon>Eutheria</taxon>
        <taxon>Laurasiatheria</taxon>
        <taxon>Eulipotyphla</taxon>
        <taxon>Talpidae</taxon>
        <taxon>Galemys</taxon>
    </lineage>
</organism>
<evidence type="ECO:0000256" key="3">
    <source>
        <dbReference type="ARBA" id="ARBA00023274"/>
    </source>
</evidence>
<dbReference type="AlphaFoldDB" id="A0A8J6AHK3"/>
<dbReference type="OrthoDB" id="10262653at2759"/>
<dbReference type="EMBL" id="JAGFMF010011617">
    <property type="protein sequence ID" value="KAG8518922.1"/>
    <property type="molecule type" value="Genomic_DNA"/>
</dbReference>
<dbReference type="Proteomes" id="UP000700334">
    <property type="component" value="Unassembled WGS sequence"/>
</dbReference>
<keyword evidence="6" id="KW-1185">Reference proteome</keyword>
<dbReference type="Pfam" id="PF01283">
    <property type="entry name" value="Ribosomal_S26e"/>
    <property type="match status" value="1"/>
</dbReference>
<accession>A0A8J6AHK3</accession>
<comment type="similarity">
    <text evidence="1 4">Belongs to the eukaryotic ribosomal protein eS26 family.</text>
</comment>
<comment type="caution">
    <text evidence="5">The sequence shown here is derived from an EMBL/GenBank/DDBJ whole genome shotgun (WGS) entry which is preliminary data.</text>
</comment>
<dbReference type="PANTHER" id="PTHR12538:SF0">
    <property type="entry name" value="40S RIBOSOMAL PROTEIN S26"/>
    <property type="match status" value="1"/>
</dbReference>
<protein>
    <recommendedName>
        <fullName evidence="4">40S ribosomal protein S26</fullName>
    </recommendedName>
</protein>
<evidence type="ECO:0000256" key="4">
    <source>
        <dbReference type="RuleBase" id="RU363128"/>
    </source>
</evidence>
<dbReference type="GO" id="GO:0022627">
    <property type="term" value="C:cytosolic small ribosomal subunit"/>
    <property type="evidence" value="ECO:0007669"/>
    <property type="project" value="TreeGrafter"/>
</dbReference>
<sequence>MVMTTCCLFVHTSCSRWVPKDKAIKKFIIQNTVEARMKSDIAEVSILDTYALPKLYVKLHHCMGGAIQSSRQDGTPHPGLDLQVLPHDLLQSPCKGVKSLRIEEKLLWGK</sequence>
<dbReference type="GO" id="GO:0003735">
    <property type="term" value="F:structural constituent of ribosome"/>
    <property type="evidence" value="ECO:0007669"/>
    <property type="project" value="InterPro"/>
</dbReference>
<gene>
    <name evidence="5" type="ORF">J0S82_009842</name>
</gene>
<evidence type="ECO:0000256" key="2">
    <source>
        <dbReference type="ARBA" id="ARBA00022980"/>
    </source>
</evidence>
<dbReference type="Gene3D" id="3.30.1740.20">
    <property type="entry name" value="Ribosomal protein S26e"/>
    <property type="match status" value="1"/>
</dbReference>
<dbReference type="InterPro" id="IPR000892">
    <property type="entry name" value="Ribosomal_eS26"/>
</dbReference>
<dbReference type="GO" id="GO:0006412">
    <property type="term" value="P:translation"/>
    <property type="evidence" value="ECO:0007669"/>
    <property type="project" value="InterPro"/>
</dbReference>
<dbReference type="GO" id="GO:0003729">
    <property type="term" value="F:mRNA binding"/>
    <property type="evidence" value="ECO:0007669"/>
    <property type="project" value="TreeGrafter"/>
</dbReference>
<keyword evidence="3 4" id="KW-0687">Ribonucleoprotein</keyword>
<name>A0A8J6AHK3_GALPY</name>
<dbReference type="PANTHER" id="PTHR12538">
    <property type="entry name" value="40S RIBOSOMAL PROTEIN S26"/>
    <property type="match status" value="1"/>
</dbReference>
<evidence type="ECO:0000256" key="1">
    <source>
        <dbReference type="ARBA" id="ARBA00008596"/>
    </source>
</evidence>
<evidence type="ECO:0000313" key="6">
    <source>
        <dbReference type="Proteomes" id="UP000700334"/>
    </source>
</evidence>